<dbReference type="EMBL" id="CP047044">
    <property type="protein sequence ID" value="QHA18332.1"/>
    <property type="molecule type" value="Genomic_DNA"/>
</dbReference>
<accession>A0A2C5EVZ0</accession>
<evidence type="ECO:0000313" key="4">
    <source>
        <dbReference type="Proteomes" id="UP000440820"/>
    </source>
</evidence>
<dbReference type="AlphaFoldDB" id="A0A2C5EVZ0"/>
<keyword evidence="4" id="KW-1185">Reference proteome</keyword>
<dbReference type="EMBL" id="NUBY01000020">
    <property type="protein sequence ID" value="PEQ09040.1"/>
    <property type="molecule type" value="Genomic_DNA"/>
</dbReference>
<evidence type="ECO:0000313" key="3">
    <source>
        <dbReference type="Proteomes" id="UP000220841"/>
    </source>
</evidence>
<dbReference type="Proteomes" id="UP000220841">
    <property type="component" value="Unassembled WGS sequence"/>
</dbReference>
<proteinExistence type="predicted"/>
<evidence type="ECO:0000313" key="2">
    <source>
        <dbReference type="EMBL" id="QHA18332.1"/>
    </source>
</evidence>
<name>A0A2C5EVZ0_9BACI</name>
<protein>
    <submittedName>
        <fullName evidence="1">Peptidoglycan N-acetylglucosamine deacetylase</fullName>
    </submittedName>
</protein>
<gene>
    <name evidence="1" type="ORF">CN585_05995</name>
    <name evidence="2" type="ORF">GPA05_15365</name>
</gene>
<dbReference type="Proteomes" id="UP000440820">
    <property type="component" value="Chromosome"/>
</dbReference>
<organism evidence="1 3">
    <name type="scientific">Bacillus toyonensis</name>
    <dbReference type="NCBI Taxonomy" id="155322"/>
    <lineage>
        <taxon>Bacteria</taxon>
        <taxon>Bacillati</taxon>
        <taxon>Bacillota</taxon>
        <taxon>Bacilli</taxon>
        <taxon>Bacillales</taxon>
        <taxon>Bacillaceae</taxon>
        <taxon>Bacillus</taxon>
        <taxon>Bacillus cereus group</taxon>
    </lineage>
</organism>
<evidence type="ECO:0000313" key="1">
    <source>
        <dbReference type="EMBL" id="PEQ09040.1"/>
    </source>
</evidence>
<sequence length="70" mass="8389">MIPPNYIISSGSLCNSNSFQLQNYNRISLVRLSLQVLPEIIKFYKEKGYEFRVYNDEGHFRFNFQKNQHL</sequence>
<reference evidence="2 4" key="2">
    <citation type="submission" date="2019-12" db="EMBL/GenBank/DDBJ databases">
        <title>Bacillus toyonensis BV-17 genome.</title>
        <authorList>
            <person name="Chen J."/>
        </authorList>
    </citation>
    <scope>NUCLEOTIDE SEQUENCE [LARGE SCALE GENOMIC DNA]</scope>
    <source>
        <strain evidence="2 4">BV-17</strain>
    </source>
</reference>
<reference evidence="1 3" key="1">
    <citation type="submission" date="2017-09" db="EMBL/GenBank/DDBJ databases">
        <title>Large-scale bioinformatics analysis of Bacillus genomes uncovers conserved roles of natural products in bacterial physiology.</title>
        <authorList>
            <consortium name="Agbiome Team Llc"/>
            <person name="Bleich R.M."/>
            <person name="Grubbs K.J."/>
            <person name="Santa Maria K.C."/>
            <person name="Allen S.E."/>
            <person name="Farag S."/>
            <person name="Shank E.A."/>
            <person name="Bowers A."/>
        </authorList>
    </citation>
    <scope>NUCLEOTIDE SEQUENCE [LARGE SCALE GENOMIC DNA]</scope>
    <source>
        <strain evidence="1 3">AFS021349</strain>
    </source>
</reference>